<gene>
    <name evidence="4" type="ORF">QWZ16_01060</name>
</gene>
<keyword evidence="1" id="KW-0175">Coiled coil</keyword>
<comment type="caution">
    <text evidence="4">The sequence shown here is derived from an EMBL/GenBank/DDBJ whole genome shotgun (WGS) entry which is preliminary data.</text>
</comment>
<accession>A0ABT8BPW6</accession>
<proteinExistence type="predicted"/>
<dbReference type="Pfam" id="PF01551">
    <property type="entry name" value="Peptidase_M23"/>
    <property type="match status" value="1"/>
</dbReference>
<evidence type="ECO:0000256" key="2">
    <source>
        <dbReference type="SAM" id="MobiDB-lite"/>
    </source>
</evidence>
<feature type="compositionally biased region" description="Polar residues" evidence="2">
    <location>
        <begin position="189"/>
        <end position="200"/>
    </location>
</feature>
<dbReference type="Proteomes" id="UP001238540">
    <property type="component" value="Unassembled WGS sequence"/>
</dbReference>
<name>A0ABT8BPW6_9VIBR</name>
<evidence type="ECO:0000259" key="3">
    <source>
        <dbReference type="Pfam" id="PF01551"/>
    </source>
</evidence>
<feature type="region of interest" description="Disordered" evidence="2">
    <location>
        <begin position="189"/>
        <end position="209"/>
    </location>
</feature>
<sequence>MATLQQGRLNTFPKFSALLLLVASMISLPSWSSSPSELKGVSNEISRQKHALGTQQKKLDTLQQSLKKQELGIVRLETEIKETKKALNKTNTSIASLEKKITSLQNQKKHHSSRLAELIQTYYVTQQTKSSINILNQDVEQDRISQYFQHLAKERSSTISELENIAEELENDREQLKLEKQQITSLLKQQTNQRNQLSKTQSKRKGTVSTIRKSISNDKVYLSELQRNETRLKAEIAKAAKRNTAPMDGLARQKGRLPWPIKGKILHRYGTRQTGQISWKGMVIDANYAQAVKAVYSGTVVFSDYLRGYGLVVLLDHGKGDMTLYGFNQSLLKKEGDKVSSGETIALAGDTGGQPQASLYFEIRRNSKTQNPKSWLTR</sequence>
<dbReference type="InterPro" id="IPR050570">
    <property type="entry name" value="Cell_wall_metabolism_enzyme"/>
</dbReference>
<organism evidence="4 5">
    <name type="scientific">Vibrio ostreicida</name>
    <dbReference type="NCBI Taxonomy" id="526588"/>
    <lineage>
        <taxon>Bacteria</taxon>
        <taxon>Pseudomonadati</taxon>
        <taxon>Pseudomonadota</taxon>
        <taxon>Gammaproteobacteria</taxon>
        <taxon>Vibrionales</taxon>
        <taxon>Vibrionaceae</taxon>
        <taxon>Vibrio</taxon>
    </lineage>
</organism>
<dbReference type="InterPro" id="IPR016047">
    <property type="entry name" value="M23ase_b-sheet_dom"/>
</dbReference>
<reference evidence="5" key="1">
    <citation type="journal article" date="2019" name="Int. J. Syst. Evol. Microbiol.">
        <title>The Global Catalogue of Microorganisms (GCM) 10K type strain sequencing project: providing services to taxonomists for standard genome sequencing and annotation.</title>
        <authorList>
            <consortium name="The Broad Institute Genomics Platform"/>
            <consortium name="The Broad Institute Genome Sequencing Center for Infectious Disease"/>
            <person name="Wu L."/>
            <person name="Ma J."/>
        </authorList>
    </citation>
    <scope>NUCLEOTIDE SEQUENCE [LARGE SCALE GENOMIC DNA]</scope>
    <source>
        <strain evidence="5">CECT 7398</strain>
    </source>
</reference>
<protein>
    <submittedName>
        <fullName evidence="4">Peptidoglycan DD-metalloendopeptidase family protein</fullName>
    </submittedName>
</protein>
<dbReference type="PANTHER" id="PTHR21666">
    <property type="entry name" value="PEPTIDASE-RELATED"/>
    <property type="match status" value="1"/>
</dbReference>
<dbReference type="EMBL" id="JAUFQC010000001">
    <property type="protein sequence ID" value="MDN3608369.1"/>
    <property type="molecule type" value="Genomic_DNA"/>
</dbReference>
<dbReference type="PANTHER" id="PTHR21666:SF270">
    <property type="entry name" value="MUREIN HYDROLASE ACTIVATOR ENVC"/>
    <property type="match status" value="1"/>
</dbReference>
<evidence type="ECO:0000256" key="1">
    <source>
        <dbReference type="SAM" id="Coils"/>
    </source>
</evidence>
<feature type="domain" description="M23ase beta-sheet core" evidence="3">
    <location>
        <begin position="279"/>
        <end position="372"/>
    </location>
</feature>
<dbReference type="Gene3D" id="6.10.250.3150">
    <property type="match status" value="1"/>
</dbReference>
<dbReference type="Gene3D" id="2.70.70.10">
    <property type="entry name" value="Glucose Permease (Domain IIA)"/>
    <property type="match status" value="1"/>
</dbReference>
<dbReference type="RefSeq" id="WP_076590609.1">
    <property type="nucleotide sequence ID" value="NZ_JABEYA020000023.1"/>
</dbReference>
<keyword evidence="5" id="KW-1185">Reference proteome</keyword>
<evidence type="ECO:0000313" key="4">
    <source>
        <dbReference type="EMBL" id="MDN3608369.1"/>
    </source>
</evidence>
<dbReference type="SUPFAM" id="SSF51261">
    <property type="entry name" value="Duplicated hybrid motif"/>
    <property type="match status" value="1"/>
</dbReference>
<feature type="coiled-coil region" evidence="1">
    <location>
        <begin position="59"/>
        <end position="121"/>
    </location>
</feature>
<evidence type="ECO:0000313" key="5">
    <source>
        <dbReference type="Proteomes" id="UP001238540"/>
    </source>
</evidence>
<dbReference type="InterPro" id="IPR011055">
    <property type="entry name" value="Dup_hybrid_motif"/>
</dbReference>
<dbReference type="CDD" id="cd12797">
    <property type="entry name" value="M23_peptidase"/>
    <property type="match status" value="1"/>
</dbReference>